<reference evidence="1" key="1">
    <citation type="submission" date="2006-04" db="EMBL/GenBank/DDBJ databases">
        <title>Complete sequence of chromosome of Deinococcus geothermalis DSM 11300.</title>
        <authorList>
            <consortium name="US DOE Joint Genome Institute"/>
            <person name="Copeland A."/>
            <person name="Lucas S."/>
            <person name="Lapidus A."/>
            <person name="Barry K."/>
            <person name="Detter J.C."/>
            <person name="Glavina del Rio T."/>
            <person name="Hammon N."/>
            <person name="Israni S."/>
            <person name="Dalin E."/>
            <person name="Tice H."/>
            <person name="Pitluck S."/>
            <person name="Brettin T."/>
            <person name="Bruce D."/>
            <person name="Han C."/>
            <person name="Tapia R."/>
            <person name="Saunders E."/>
            <person name="Gilna P."/>
            <person name="Schmutz J."/>
            <person name="Larimer F."/>
            <person name="Land M."/>
            <person name="Hauser L."/>
            <person name="Kyrpides N."/>
            <person name="Kim E."/>
            <person name="Daly M.J."/>
            <person name="Fredrickson J.K."/>
            <person name="Makarova K.S."/>
            <person name="Gaidamakova E.K."/>
            <person name="Zhai M."/>
            <person name="Richardson P."/>
        </authorList>
    </citation>
    <scope>NUCLEOTIDE SEQUENCE</scope>
    <source>
        <strain evidence="1">DSM 11300</strain>
    </source>
</reference>
<gene>
    <name evidence="1" type="ordered locus">Dgeo_0973</name>
</gene>
<accession>Q1IZR1</accession>
<dbReference type="AlphaFoldDB" id="Q1IZR1"/>
<keyword evidence="2" id="KW-1185">Reference proteome</keyword>
<dbReference type="Gene3D" id="3.90.80.10">
    <property type="entry name" value="Inorganic pyrophosphatase"/>
    <property type="match status" value="1"/>
</dbReference>
<evidence type="ECO:0000313" key="1">
    <source>
        <dbReference type="EMBL" id="ABF45273.1"/>
    </source>
</evidence>
<dbReference type="GO" id="GO:0000287">
    <property type="term" value="F:magnesium ion binding"/>
    <property type="evidence" value="ECO:0007669"/>
    <property type="project" value="InterPro"/>
</dbReference>
<dbReference type="GO" id="GO:0005737">
    <property type="term" value="C:cytoplasm"/>
    <property type="evidence" value="ECO:0007669"/>
    <property type="project" value="InterPro"/>
</dbReference>
<sequence>MLSVMKPDLTPWLGHTVHVVVDRPLGSHHPRGPDLVYPVNAGELPGTLSGDGHPVDAYLLGWDEPLREVTGEVVSVIVHLDDVEEKRVVVRPPASAWRDEEIMKAVWFQEQYFDVRLVR</sequence>
<evidence type="ECO:0000313" key="2">
    <source>
        <dbReference type="Proteomes" id="UP000002431"/>
    </source>
</evidence>
<dbReference type="SUPFAM" id="SSF50324">
    <property type="entry name" value="Inorganic pyrophosphatase"/>
    <property type="match status" value="1"/>
</dbReference>
<dbReference type="InterPro" id="IPR036649">
    <property type="entry name" value="Pyrophosphatase_sf"/>
</dbReference>
<organism evidence="1 2">
    <name type="scientific">Deinococcus geothermalis (strain DSM 11300 / CIP 105573 / AG-3a)</name>
    <dbReference type="NCBI Taxonomy" id="319795"/>
    <lineage>
        <taxon>Bacteria</taxon>
        <taxon>Thermotogati</taxon>
        <taxon>Deinococcota</taxon>
        <taxon>Deinococci</taxon>
        <taxon>Deinococcales</taxon>
        <taxon>Deinococcaceae</taxon>
        <taxon>Deinococcus</taxon>
    </lineage>
</organism>
<dbReference type="eggNOG" id="COG0221">
    <property type="taxonomic scope" value="Bacteria"/>
</dbReference>
<name>Q1IZR1_DEIGD</name>
<dbReference type="STRING" id="319795.Dgeo_0973"/>
<dbReference type="HOGENOM" id="CLU_160633_0_0_0"/>
<dbReference type="GO" id="GO:0004427">
    <property type="term" value="F:inorganic diphosphate phosphatase activity"/>
    <property type="evidence" value="ECO:0007669"/>
    <property type="project" value="InterPro"/>
</dbReference>
<dbReference type="EMBL" id="CP000359">
    <property type="protein sequence ID" value="ABF45273.1"/>
    <property type="molecule type" value="Genomic_DNA"/>
</dbReference>
<protein>
    <submittedName>
        <fullName evidence="1">Inorganic pyrophosphatase-related protein</fullName>
    </submittedName>
</protein>
<dbReference type="GO" id="GO:0006796">
    <property type="term" value="P:phosphate-containing compound metabolic process"/>
    <property type="evidence" value="ECO:0007669"/>
    <property type="project" value="InterPro"/>
</dbReference>
<dbReference type="KEGG" id="dge:Dgeo_0973"/>
<dbReference type="Proteomes" id="UP000002431">
    <property type="component" value="Chromosome"/>
</dbReference>
<proteinExistence type="predicted"/>